<dbReference type="RefSeq" id="WP_143157317.1">
    <property type="nucleotide sequence ID" value="NZ_FQUO01000009.1"/>
</dbReference>
<keyword evidence="3" id="KW-1185">Reference proteome</keyword>
<evidence type="ECO:0008006" key="4">
    <source>
        <dbReference type="Google" id="ProtNLM"/>
    </source>
</evidence>
<sequence>MRRFLPLIHKTLAALILCVAASNARAQIINIENSRIHSDTTGWTGSLGTTFTFTKNVQEIINLDATMHLQYKTAKDLYLLLGNYNLLRGNAQTLSNNMFYHLRYNRKLNEVLRWEAFTQWQQNTVTNIDLRALFGTGPRFKLHESPKLRLYAASLVMFEHERERSPEVIHDDWRGDFYASFTWQPSEPLTITSTTFYQPLVNRLNDFRVLNQLTLNVKATRHFTITTNWSYLYDAQPAAGTPRINYSVSNGFVYKFK</sequence>
<keyword evidence="1" id="KW-0732">Signal</keyword>
<dbReference type="EMBL" id="FQUO01000009">
    <property type="protein sequence ID" value="SHF57077.1"/>
    <property type="molecule type" value="Genomic_DNA"/>
</dbReference>
<dbReference type="InterPro" id="IPR007433">
    <property type="entry name" value="DUF481"/>
</dbReference>
<name>A0A1M5CR02_9BACT</name>
<dbReference type="OrthoDB" id="5333575at2"/>
<protein>
    <recommendedName>
        <fullName evidence="4">Salt-induced outer membrane protein</fullName>
    </recommendedName>
</protein>
<reference evidence="2 3" key="1">
    <citation type="submission" date="2016-11" db="EMBL/GenBank/DDBJ databases">
        <authorList>
            <person name="Jaros S."/>
            <person name="Januszkiewicz K."/>
            <person name="Wedrychowicz H."/>
        </authorList>
    </citation>
    <scope>NUCLEOTIDE SEQUENCE [LARGE SCALE GENOMIC DNA]</scope>
    <source>
        <strain evidence="2 3">DSM 26897</strain>
    </source>
</reference>
<accession>A0A1M5CR02</accession>
<proteinExistence type="predicted"/>
<feature type="signal peptide" evidence="1">
    <location>
        <begin position="1"/>
        <end position="26"/>
    </location>
</feature>
<evidence type="ECO:0000256" key="1">
    <source>
        <dbReference type="SAM" id="SignalP"/>
    </source>
</evidence>
<gene>
    <name evidence="2" type="ORF">SAMN05444008_109176</name>
</gene>
<feature type="chain" id="PRO_5012838547" description="Salt-induced outer membrane protein" evidence="1">
    <location>
        <begin position="27"/>
        <end position="257"/>
    </location>
</feature>
<dbReference type="Pfam" id="PF04338">
    <property type="entry name" value="DUF481"/>
    <property type="match status" value="1"/>
</dbReference>
<dbReference type="STRING" id="1302690.BUE76_08380"/>
<evidence type="ECO:0000313" key="3">
    <source>
        <dbReference type="Proteomes" id="UP000184368"/>
    </source>
</evidence>
<organism evidence="2 3">
    <name type="scientific">Cnuella takakiae</name>
    <dbReference type="NCBI Taxonomy" id="1302690"/>
    <lineage>
        <taxon>Bacteria</taxon>
        <taxon>Pseudomonadati</taxon>
        <taxon>Bacteroidota</taxon>
        <taxon>Chitinophagia</taxon>
        <taxon>Chitinophagales</taxon>
        <taxon>Chitinophagaceae</taxon>
        <taxon>Cnuella</taxon>
    </lineage>
</organism>
<dbReference type="AlphaFoldDB" id="A0A1M5CR02"/>
<dbReference type="Proteomes" id="UP000184368">
    <property type="component" value="Unassembled WGS sequence"/>
</dbReference>
<evidence type="ECO:0000313" key="2">
    <source>
        <dbReference type="EMBL" id="SHF57077.1"/>
    </source>
</evidence>